<dbReference type="InterPro" id="IPR050834">
    <property type="entry name" value="Glycosyltransf_2"/>
</dbReference>
<dbReference type="Proteomes" id="UP000481339">
    <property type="component" value="Unassembled WGS sequence"/>
</dbReference>
<dbReference type="PANTHER" id="PTHR43685">
    <property type="entry name" value="GLYCOSYLTRANSFERASE"/>
    <property type="match status" value="1"/>
</dbReference>
<feature type="transmembrane region" description="Helical" evidence="1">
    <location>
        <begin position="687"/>
        <end position="707"/>
    </location>
</feature>
<proteinExistence type="predicted"/>
<feature type="transmembrane region" description="Helical" evidence="1">
    <location>
        <begin position="432"/>
        <end position="455"/>
    </location>
</feature>
<keyword evidence="1" id="KW-0472">Membrane</keyword>
<evidence type="ECO:0000313" key="3">
    <source>
        <dbReference type="Proteomes" id="UP000481339"/>
    </source>
</evidence>
<feature type="transmembrane region" description="Helical" evidence="1">
    <location>
        <begin position="530"/>
        <end position="554"/>
    </location>
</feature>
<feature type="transmembrane region" description="Helical" evidence="1">
    <location>
        <begin position="890"/>
        <end position="909"/>
    </location>
</feature>
<evidence type="ECO:0000256" key="1">
    <source>
        <dbReference type="SAM" id="Phobius"/>
    </source>
</evidence>
<dbReference type="EMBL" id="WBKA01000004">
    <property type="protein sequence ID" value="KAB1631924.1"/>
    <property type="molecule type" value="Genomic_DNA"/>
</dbReference>
<dbReference type="InterPro" id="IPR029044">
    <property type="entry name" value="Nucleotide-diphossugar_trans"/>
</dbReference>
<name>A0A7C8BN03_9MICO</name>
<dbReference type="OrthoDB" id="3734530at2"/>
<dbReference type="Pfam" id="PF13641">
    <property type="entry name" value="Glyco_tranf_2_3"/>
    <property type="match status" value="1"/>
</dbReference>
<reference evidence="2 3" key="1">
    <citation type="submission" date="2019-09" db="EMBL/GenBank/DDBJ databases">
        <title>Phylogeny of genus Pseudoclavibacter and closely related genus.</title>
        <authorList>
            <person name="Li Y."/>
        </authorList>
    </citation>
    <scope>NUCLEOTIDE SEQUENCE [LARGE SCALE GENOMIC DNA]</scope>
    <source>
        <strain evidence="2 3">JCM 16921</strain>
    </source>
</reference>
<comment type="caution">
    <text evidence="2">The sequence shown here is derived from an EMBL/GenBank/DDBJ whole genome shotgun (WGS) entry which is preliminary data.</text>
</comment>
<keyword evidence="1" id="KW-1133">Transmembrane helix</keyword>
<feature type="transmembrane region" description="Helical" evidence="1">
    <location>
        <begin position="719"/>
        <end position="741"/>
    </location>
</feature>
<sequence>MSARVFAVVVAHNGARALADTLASLRRQTRPVPVIVVDTASTDDSVAVARAGGVDYLVRTGEDTPFGAAVDAAVTAVLPDLAADDWLWLLHDDSSPEPDALAELVAEQERSPSALVLGPKLVVAGQPETIDEFGLTMTPRGERISPAAGELDQAQFDTQSDVLAVGTAGMLVQGGLWRRLGGLDRSLAFSDDGLDFGVRARLAGARVVTVPRARVRHGRLSERGTAQQARTRRPSYRDVRWAQLYRRLGYATRGQAMLLWLLLPLLALGRSVAHLFEKRPGLIGGEWAATLSILGDAGLVRAHRRAIRDTTIAPWSTLEPLLVSAGSVSRLRAGQREEALFSEPDQEVEDPAPFWTTKAPLVALALWGLDALLWWRLIAVGAVSGGEARPLPDDWWAAIGDLFAGHRIGALDATLATDPTAMVWTLLSTLTFWHPSSIVVILMLTALPLAFMAGWHALRTLTGSARVRTVGGLLWALQPVLLQALAEGAVDTVLLHLTLPLAVGGLLGVLDRHAGRQRRLGRAAATGLWLAVVSACSPVAWLLAVVVALVMAVWRAPVRRTLWAMLLPSVALWVAPVRDAAVTGDWAGLLVVGDGLRQRGADDVLQAVLPGVTGDLWRTLVPALADRPTLTTLLALGSGALLVVLALLGLLSARWRRALVGVGVFAAATVAALAVLAVPVASRATGGLALDVTGLVDLGALGLVVAASATSGAVHGGRVLSAVLVVAVGTVGAVPGAVALLGHGAVAPVDAAAPALVTAEERAEPGARVLDIVVNADGSLDATVVPARLYGTMQARHRQVDAARTRDVGREATETVVANLVSFSGYEPDEALADLGVRFVLLRGADSTVDVQDTVSVLDANAALEPAGTSDAGRLWRTDRTASAEAAGGVWWAPALGLVALLFFGLLALPIARDRDGEGASAALTLLDGDDRS</sequence>
<dbReference type="AlphaFoldDB" id="A0A7C8BN03"/>
<protein>
    <submittedName>
        <fullName evidence="2">Glycosyltransferase family 2 protein</fullName>
    </submittedName>
</protein>
<evidence type="ECO:0000313" key="2">
    <source>
        <dbReference type="EMBL" id="KAB1631924.1"/>
    </source>
</evidence>
<organism evidence="2 3">
    <name type="scientific">Pseudoclavibacter caeni</name>
    <dbReference type="NCBI Taxonomy" id="908846"/>
    <lineage>
        <taxon>Bacteria</taxon>
        <taxon>Bacillati</taxon>
        <taxon>Actinomycetota</taxon>
        <taxon>Actinomycetes</taxon>
        <taxon>Micrococcales</taxon>
        <taxon>Microbacteriaceae</taxon>
        <taxon>Pseudoclavibacter</taxon>
    </lineage>
</organism>
<dbReference type="PANTHER" id="PTHR43685:SF3">
    <property type="entry name" value="SLR2126 PROTEIN"/>
    <property type="match status" value="1"/>
</dbReference>
<dbReference type="Gene3D" id="3.90.550.10">
    <property type="entry name" value="Spore Coat Polysaccharide Biosynthesis Protein SpsA, Chain A"/>
    <property type="match status" value="1"/>
</dbReference>
<keyword evidence="3" id="KW-1185">Reference proteome</keyword>
<dbReference type="GO" id="GO:0016740">
    <property type="term" value="F:transferase activity"/>
    <property type="evidence" value="ECO:0007669"/>
    <property type="project" value="UniProtKB-KW"/>
</dbReference>
<feature type="transmembrane region" description="Helical" evidence="1">
    <location>
        <begin position="630"/>
        <end position="651"/>
    </location>
</feature>
<dbReference type="RefSeq" id="WP_158036393.1">
    <property type="nucleotide sequence ID" value="NZ_BAAAZV010000020.1"/>
</dbReference>
<keyword evidence="2" id="KW-0808">Transferase</keyword>
<accession>A0A7C8BN03</accession>
<dbReference type="SUPFAM" id="SSF53448">
    <property type="entry name" value="Nucleotide-diphospho-sugar transferases"/>
    <property type="match status" value="1"/>
</dbReference>
<gene>
    <name evidence="2" type="ORF">F8O02_06255</name>
</gene>
<keyword evidence="1" id="KW-0812">Transmembrane</keyword>
<feature type="transmembrane region" description="Helical" evidence="1">
    <location>
        <begin position="658"/>
        <end position="681"/>
    </location>
</feature>